<feature type="binding site" evidence="6">
    <location>
        <begin position="384"/>
        <end position="385"/>
    </location>
    <ligand>
        <name>S-adenosyl-L-methionine</name>
        <dbReference type="ChEBI" id="CHEBI:59789"/>
    </ligand>
</feature>
<name>A0A7S3R4H8_DUNTE</name>
<feature type="domain" description="PRMT5 arginine-N-methyltransferase" evidence="9">
    <location>
        <begin position="348"/>
        <end position="516"/>
    </location>
</feature>
<keyword evidence="2 4" id="KW-0808">Transferase</keyword>
<dbReference type="GO" id="GO:0005634">
    <property type="term" value="C:nucleus"/>
    <property type="evidence" value="ECO:0007669"/>
    <property type="project" value="TreeGrafter"/>
</dbReference>
<feature type="domain" description="PRMT5 TIM barrel" evidence="10">
    <location>
        <begin position="36"/>
        <end position="341"/>
    </location>
</feature>
<dbReference type="InterPro" id="IPR025799">
    <property type="entry name" value="Arg_MeTrfase"/>
</dbReference>
<dbReference type="GO" id="GO:0032259">
    <property type="term" value="P:methylation"/>
    <property type="evidence" value="ECO:0007669"/>
    <property type="project" value="UniProtKB-KW"/>
</dbReference>
<dbReference type="InterPro" id="IPR029063">
    <property type="entry name" value="SAM-dependent_MTases_sf"/>
</dbReference>
<dbReference type="GO" id="GO:0016274">
    <property type="term" value="F:protein-arginine N-methyltransferase activity"/>
    <property type="evidence" value="ECO:0007669"/>
    <property type="project" value="InterPro"/>
</dbReference>
<dbReference type="FunFam" id="2.70.160.11:FF:000003">
    <property type="entry name" value="Protein arginine N-methyltransferase 5"/>
    <property type="match status" value="1"/>
</dbReference>
<dbReference type="InterPro" id="IPR035247">
    <property type="entry name" value="PRMT5_TIM"/>
</dbReference>
<evidence type="ECO:0000313" key="12">
    <source>
        <dbReference type="EMBL" id="CAE0502300.1"/>
    </source>
</evidence>
<evidence type="ECO:0000256" key="2">
    <source>
        <dbReference type="ARBA" id="ARBA00022679"/>
    </source>
</evidence>
<dbReference type="InterPro" id="IPR007857">
    <property type="entry name" value="Arg_MeTrfase_PRMT5"/>
</dbReference>
<gene>
    <name evidence="12" type="ORF">DTER00134_LOCUS17373</name>
</gene>
<dbReference type="AlphaFoldDB" id="A0A7S3R4H8"/>
<feature type="region of interest" description="Disordered" evidence="8">
    <location>
        <begin position="161"/>
        <end position="186"/>
    </location>
</feature>
<evidence type="ECO:0000259" key="9">
    <source>
        <dbReference type="Pfam" id="PF05185"/>
    </source>
</evidence>
<dbReference type="Gene3D" id="2.70.160.11">
    <property type="entry name" value="Hnrnp arginine n-methyltransferase1"/>
    <property type="match status" value="1"/>
</dbReference>
<dbReference type="SUPFAM" id="SSF53335">
    <property type="entry name" value="S-adenosyl-L-methionine-dependent methyltransferases"/>
    <property type="match status" value="1"/>
</dbReference>
<evidence type="ECO:0000256" key="1">
    <source>
        <dbReference type="ARBA" id="ARBA00022603"/>
    </source>
</evidence>
<evidence type="ECO:0000259" key="10">
    <source>
        <dbReference type="Pfam" id="PF17285"/>
    </source>
</evidence>
<dbReference type="PROSITE" id="PS51678">
    <property type="entry name" value="SAM_MT_PRMT"/>
    <property type="match status" value="1"/>
</dbReference>
<dbReference type="InterPro" id="IPR035075">
    <property type="entry name" value="PRMT5"/>
</dbReference>
<dbReference type="GO" id="GO:0005829">
    <property type="term" value="C:cytosol"/>
    <property type="evidence" value="ECO:0007669"/>
    <property type="project" value="TreeGrafter"/>
</dbReference>
<dbReference type="PANTHER" id="PTHR10738:SF0">
    <property type="entry name" value="PROTEIN ARGININE N-METHYLTRANSFERASE 5"/>
    <property type="match status" value="1"/>
</dbReference>
<accession>A0A7S3R4H8</accession>
<feature type="binding site" evidence="6">
    <location>
        <begin position="471"/>
        <end position="472"/>
    </location>
    <ligand>
        <name>S-adenosyl-L-methionine</name>
        <dbReference type="ChEBI" id="CHEBI:59789"/>
    </ligand>
</feature>
<evidence type="ECO:0000256" key="5">
    <source>
        <dbReference type="PIRSR" id="PIRSR015894-1"/>
    </source>
</evidence>
<evidence type="ECO:0000259" key="11">
    <source>
        <dbReference type="Pfam" id="PF17286"/>
    </source>
</evidence>
<feature type="active site" description="Proton donor/acceptor" evidence="5">
    <location>
        <position position="487"/>
    </location>
</feature>
<sequence length="687" mass="76016">MTLGKRSDYGDSKFAGLEVPFPGDVDRAVQDTLLCGFDFIVTPLVRPGHKLASPSAPSTTHSAPPPLSFDDVLYMDSSQWVRQVVGSVSGWIDPDSPEEQEASHSAKALQAELGWAAHLGIQAVLLPPIKHPLACTRFAQIANQTLEGITQMAMWLTVPIDHPPNGVEDGQQQQQQGTGAPGPFGSVAADPWETWNQFRSLCAHDTLLGCVLKLGPQLPPPQQLQRWLAEPVRAILLPTHVFTTNKKGYPVLPKPHQELLSTMFNMSVQVIVTGECVHQTPQPVSLPPNPTPAELAAAAQQQQQNFISIDPTTGAGFTINNPGEAHPLRPYWEYLSYLFRKLPVLGSDEQLEADYRDYLQAPLQPLQDNLESATYEVFEKDTIKYVQYEEAVYRALCDRKACNGGKASPVVLMVVGAGRGPLVSASMRASARSQVPLRVYAVEKNANAVVHIQALLRREGWQDKVTIVTADMRTWQAPEPADILVSELLGSFGDNELSPECLDGAQRFLGPQGISIPANYTSFMAPVSCHKLWNDVKAYNDREHFETPYVAKFHRHYVLAPTQEMFSFSHPNRATPIDNNRHKRVVYTRPVELGSAIMHGFAGYFESELYKGVWLSTHPPTHTPNMSSWFPIYFPLKEPIYVPAGASVEASMWRCSGAHKVWYEWTVTAPSASPIHNVCGRSYFVGL</sequence>
<dbReference type="PIRSF" id="PIRSF015894">
    <property type="entry name" value="Skb1_MeTrfase"/>
    <property type="match status" value="1"/>
</dbReference>
<reference evidence="12" key="1">
    <citation type="submission" date="2021-01" db="EMBL/GenBank/DDBJ databases">
        <authorList>
            <person name="Corre E."/>
            <person name="Pelletier E."/>
            <person name="Niang G."/>
            <person name="Scheremetjew M."/>
            <person name="Finn R."/>
            <person name="Kale V."/>
            <person name="Holt S."/>
            <person name="Cochrane G."/>
            <person name="Meng A."/>
            <person name="Brown T."/>
            <person name="Cohen L."/>
        </authorList>
    </citation>
    <scope>NUCLEOTIDE SEQUENCE</scope>
    <source>
        <strain evidence="12">CCMP1320</strain>
    </source>
</reference>
<evidence type="ECO:0000256" key="7">
    <source>
        <dbReference type="PIRSR" id="PIRSR015894-3"/>
    </source>
</evidence>
<evidence type="ECO:0000256" key="4">
    <source>
        <dbReference type="PIRNR" id="PIRNR015894"/>
    </source>
</evidence>
<dbReference type="Gene3D" id="3.40.50.150">
    <property type="entry name" value="Vaccinia Virus protein VP39"/>
    <property type="match status" value="1"/>
</dbReference>
<keyword evidence="1 4" id="KW-0489">Methyltransferase</keyword>
<protein>
    <recommendedName>
        <fullName evidence="4">Protein arginine N-methyltransferase</fullName>
    </recommendedName>
</protein>
<dbReference type="InterPro" id="IPR035248">
    <property type="entry name" value="PRMT5_C"/>
</dbReference>
<dbReference type="EMBL" id="HBIP01028744">
    <property type="protein sequence ID" value="CAE0502300.1"/>
    <property type="molecule type" value="Transcribed_RNA"/>
</dbReference>
<dbReference type="Pfam" id="PF17286">
    <property type="entry name" value="PRMT5_C"/>
    <property type="match status" value="1"/>
</dbReference>
<dbReference type="Pfam" id="PF05185">
    <property type="entry name" value="PRMT5"/>
    <property type="match status" value="1"/>
</dbReference>
<comment type="similarity">
    <text evidence="4">Belongs to the class I-like SAM-binding methyltransferase superfamily.</text>
</comment>
<feature type="binding site" evidence="6">
    <location>
        <position position="375"/>
    </location>
    <ligand>
        <name>S-adenosyl-L-methionine</name>
        <dbReference type="ChEBI" id="CHEBI:59789"/>
    </ligand>
</feature>
<feature type="binding site" evidence="6">
    <location>
        <position position="443"/>
    </location>
    <ligand>
        <name>S-adenosyl-L-methionine</name>
        <dbReference type="ChEBI" id="CHEBI:59789"/>
    </ligand>
</feature>
<dbReference type="PANTHER" id="PTHR10738">
    <property type="entry name" value="PROTEIN ARGININE N-METHYLTRANSFERASE 5"/>
    <property type="match status" value="1"/>
</dbReference>
<dbReference type="Gene3D" id="3.20.20.150">
    <property type="entry name" value="Divalent-metal-dependent TIM barrel enzymes"/>
    <property type="match status" value="1"/>
</dbReference>
<organism evidence="12">
    <name type="scientific">Dunaliella tertiolecta</name>
    <name type="common">Green alga</name>
    <dbReference type="NCBI Taxonomy" id="3047"/>
    <lineage>
        <taxon>Eukaryota</taxon>
        <taxon>Viridiplantae</taxon>
        <taxon>Chlorophyta</taxon>
        <taxon>core chlorophytes</taxon>
        <taxon>Chlorophyceae</taxon>
        <taxon>CS clade</taxon>
        <taxon>Chlamydomonadales</taxon>
        <taxon>Dunaliellaceae</taxon>
        <taxon>Dunaliella</taxon>
    </lineage>
</organism>
<proteinExistence type="inferred from homology"/>
<feature type="site" description="Critical for specifying symmetric addition of methyl groups" evidence="7">
    <location>
        <position position="378"/>
    </location>
</feature>
<feature type="active site" description="Proton donor/acceptor" evidence="5">
    <location>
        <position position="496"/>
    </location>
</feature>
<feature type="domain" description="PRMT5 oligomerisation" evidence="11">
    <location>
        <begin position="519"/>
        <end position="684"/>
    </location>
</feature>
<keyword evidence="3 4" id="KW-0949">S-adenosyl-L-methionine</keyword>
<dbReference type="GO" id="GO:0006355">
    <property type="term" value="P:regulation of DNA-templated transcription"/>
    <property type="evidence" value="ECO:0007669"/>
    <property type="project" value="TreeGrafter"/>
</dbReference>
<evidence type="ECO:0000256" key="6">
    <source>
        <dbReference type="PIRSR" id="PIRSR015894-2"/>
    </source>
</evidence>
<dbReference type="Pfam" id="PF17285">
    <property type="entry name" value="PRMT5_TIM"/>
    <property type="match status" value="1"/>
</dbReference>
<evidence type="ECO:0000256" key="3">
    <source>
        <dbReference type="ARBA" id="ARBA00022691"/>
    </source>
</evidence>
<evidence type="ECO:0000256" key="8">
    <source>
        <dbReference type="SAM" id="MobiDB-lite"/>
    </source>
</evidence>